<dbReference type="GO" id="GO:0003677">
    <property type="term" value="F:DNA binding"/>
    <property type="evidence" value="ECO:0007669"/>
    <property type="project" value="UniProtKB-KW"/>
</dbReference>
<evidence type="ECO:0000256" key="5">
    <source>
        <dbReference type="ARBA" id="ARBA00011538"/>
    </source>
</evidence>
<dbReference type="OrthoDB" id="1881at2759"/>
<evidence type="ECO:0000256" key="10">
    <source>
        <dbReference type="ARBA" id="ARBA00023242"/>
    </source>
</evidence>
<dbReference type="Pfam" id="PF15511">
    <property type="entry name" value="CENP-T_C"/>
    <property type="match status" value="1"/>
</dbReference>
<dbReference type="InterPro" id="IPR019809">
    <property type="entry name" value="Histone_H4_CS"/>
</dbReference>
<dbReference type="PROSITE" id="PS00047">
    <property type="entry name" value="HISTONE_H4"/>
    <property type="match status" value="1"/>
</dbReference>
<comment type="subcellular location">
    <subcellularLocation>
        <location evidence="3">Chromosome</location>
    </subcellularLocation>
    <subcellularLocation>
        <location evidence="2">Nucleus</location>
    </subcellularLocation>
</comment>
<dbReference type="GeneID" id="37226688"/>
<evidence type="ECO:0000313" key="16">
    <source>
        <dbReference type="Proteomes" id="UP000249402"/>
    </source>
</evidence>
<dbReference type="Gene3D" id="2.60.40.2440">
    <property type="entry name" value="Carbohydrate binding type-21 domain"/>
    <property type="match status" value="1"/>
</dbReference>
<dbReference type="CDD" id="cd22912">
    <property type="entry name" value="HFD_H4"/>
    <property type="match status" value="1"/>
</dbReference>
<feature type="compositionally biased region" description="Polar residues" evidence="13">
    <location>
        <begin position="22"/>
        <end position="31"/>
    </location>
</feature>
<feature type="region of interest" description="Disordered" evidence="13">
    <location>
        <begin position="436"/>
        <end position="507"/>
    </location>
</feature>
<dbReference type="Pfam" id="PF03370">
    <property type="entry name" value="CBM_21"/>
    <property type="match status" value="1"/>
</dbReference>
<keyword evidence="6 12" id="KW-0158">Chromosome</keyword>
<name>A0A395GHZ7_9EURO</name>
<evidence type="ECO:0000256" key="11">
    <source>
        <dbReference type="ARBA" id="ARBA00023269"/>
    </source>
</evidence>
<dbReference type="Proteomes" id="UP000249402">
    <property type="component" value="Unassembled WGS sequence"/>
</dbReference>
<dbReference type="GO" id="GO:0005634">
    <property type="term" value="C:nucleus"/>
    <property type="evidence" value="ECO:0007669"/>
    <property type="project" value="UniProtKB-SubCell"/>
</dbReference>
<dbReference type="FunFam" id="1.10.20.10:FF:000007">
    <property type="entry name" value="Histone H4"/>
    <property type="match status" value="1"/>
</dbReference>
<evidence type="ECO:0000256" key="3">
    <source>
        <dbReference type="ARBA" id="ARBA00004286"/>
    </source>
</evidence>
<dbReference type="InterPro" id="IPR001951">
    <property type="entry name" value="Histone_H4"/>
</dbReference>
<reference evidence="15 16" key="1">
    <citation type="submission" date="2018-02" db="EMBL/GenBank/DDBJ databases">
        <title>The genomes of Aspergillus section Nigri reveals drivers in fungal speciation.</title>
        <authorList>
            <consortium name="DOE Joint Genome Institute"/>
            <person name="Vesth T.C."/>
            <person name="Nybo J."/>
            <person name="Theobald S."/>
            <person name="Brandl J."/>
            <person name="Frisvad J.C."/>
            <person name="Nielsen K.F."/>
            <person name="Lyhne E.K."/>
            <person name="Kogle M.E."/>
            <person name="Kuo A."/>
            <person name="Riley R."/>
            <person name="Clum A."/>
            <person name="Nolan M."/>
            <person name="Lipzen A."/>
            <person name="Salamov A."/>
            <person name="Henrissat B."/>
            <person name="Wiebenga A."/>
            <person name="De vries R.P."/>
            <person name="Grigoriev I.V."/>
            <person name="Mortensen U.H."/>
            <person name="Andersen M.R."/>
            <person name="Baker S.E."/>
        </authorList>
    </citation>
    <scope>NUCLEOTIDE SEQUENCE [LARGE SCALE GENOMIC DNA]</scope>
    <source>
        <strain evidence="15 16">CBS 121593</strain>
    </source>
</reference>
<evidence type="ECO:0000256" key="12">
    <source>
        <dbReference type="RuleBase" id="RU000528"/>
    </source>
</evidence>
<keyword evidence="8" id="KW-0007">Acetylation</keyword>
<dbReference type="GO" id="GO:0000786">
    <property type="term" value="C:nucleosome"/>
    <property type="evidence" value="ECO:0007669"/>
    <property type="project" value="UniProtKB-KW"/>
</dbReference>
<dbReference type="InterPro" id="IPR005036">
    <property type="entry name" value="CBM21_dom"/>
</dbReference>
<dbReference type="VEuPathDB" id="FungiDB:BO80DRAFT_450589"/>
<feature type="region of interest" description="Disordered" evidence="13">
    <location>
        <begin position="1"/>
        <end position="248"/>
    </location>
</feature>
<dbReference type="SMART" id="SM00417">
    <property type="entry name" value="H4"/>
    <property type="match status" value="1"/>
</dbReference>
<protein>
    <recommendedName>
        <fullName evidence="12">Histone H4</fullName>
    </recommendedName>
</protein>
<evidence type="ECO:0000313" key="15">
    <source>
        <dbReference type="EMBL" id="RAK95020.1"/>
    </source>
</evidence>
<organism evidence="15 16">
    <name type="scientific">Aspergillus ibericus CBS 121593</name>
    <dbReference type="NCBI Taxonomy" id="1448316"/>
    <lineage>
        <taxon>Eukaryota</taxon>
        <taxon>Fungi</taxon>
        <taxon>Dikarya</taxon>
        <taxon>Ascomycota</taxon>
        <taxon>Pezizomycotina</taxon>
        <taxon>Eurotiomycetes</taxon>
        <taxon>Eurotiomycetidae</taxon>
        <taxon>Eurotiales</taxon>
        <taxon>Aspergillaceae</taxon>
        <taxon>Aspergillus</taxon>
        <taxon>Aspergillus subgen. Circumdati</taxon>
    </lineage>
</organism>
<evidence type="ECO:0000256" key="13">
    <source>
        <dbReference type="SAM" id="MobiDB-lite"/>
    </source>
</evidence>
<feature type="region of interest" description="Disordered" evidence="13">
    <location>
        <begin position="537"/>
        <end position="602"/>
    </location>
</feature>
<keyword evidence="9 12" id="KW-0238">DNA-binding</keyword>
<evidence type="ECO:0000256" key="6">
    <source>
        <dbReference type="ARBA" id="ARBA00022454"/>
    </source>
</evidence>
<feature type="compositionally biased region" description="Basic and acidic residues" evidence="13">
    <location>
        <begin position="74"/>
        <end position="84"/>
    </location>
</feature>
<accession>A0A395GHZ7</accession>
<dbReference type="AlphaFoldDB" id="A0A395GHZ7"/>
<dbReference type="PANTHER" id="PTHR10484">
    <property type="entry name" value="HISTONE H4"/>
    <property type="match status" value="1"/>
</dbReference>
<feature type="compositionally biased region" description="Basic and acidic residues" evidence="13">
    <location>
        <begin position="566"/>
        <end position="576"/>
    </location>
</feature>
<dbReference type="GO" id="GO:0030527">
    <property type="term" value="F:structural constituent of chromatin"/>
    <property type="evidence" value="ECO:0007669"/>
    <property type="project" value="InterPro"/>
</dbReference>
<proteinExistence type="inferred from homology"/>
<dbReference type="InterPro" id="IPR038175">
    <property type="entry name" value="CBM21_dom_sf"/>
</dbReference>
<evidence type="ECO:0000256" key="4">
    <source>
        <dbReference type="ARBA" id="ARBA00006564"/>
    </source>
</evidence>
<evidence type="ECO:0000256" key="2">
    <source>
        <dbReference type="ARBA" id="ARBA00004123"/>
    </source>
</evidence>
<feature type="domain" description="CBM21" evidence="14">
    <location>
        <begin position="316"/>
        <end position="430"/>
    </location>
</feature>
<dbReference type="STRING" id="1448316.A0A395GHZ7"/>
<keyword evidence="10 12" id="KW-0539">Nucleus</keyword>
<keyword evidence="7" id="KW-0488">Methylation</keyword>
<dbReference type="GO" id="GO:0046982">
    <property type="term" value="F:protein heterodimerization activity"/>
    <property type="evidence" value="ECO:0007669"/>
    <property type="project" value="InterPro"/>
</dbReference>
<evidence type="ECO:0000256" key="9">
    <source>
        <dbReference type="ARBA" id="ARBA00023125"/>
    </source>
</evidence>
<gene>
    <name evidence="15" type="ORF">BO80DRAFT_450589</name>
</gene>
<dbReference type="PRINTS" id="PR00623">
    <property type="entry name" value="HISTONEH4"/>
</dbReference>
<dbReference type="InterPro" id="IPR009072">
    <property type="entry name" value="Histone-fold"/>
</dbReference>
<evidence type="ECO:0000256" key="8">
    <source>
        <dbReference type="ARBA" id="ARBA00022990"/>
    </source>
</evidence>
<keyword evidence="16" id="KW-1185">Reference proteome</keyword>
<feature type="compositionally biased region" description="Basic and acidic residues" evidence="13">
    <location>
        <begin position="127"/>
        <end position="151"/>
    </location>
</feature>
<comment type="subunit">
    <text evidence="5 12">The nucleosome is a histone octamer containing two molecules each of H2A, H2B, H3 and H4 assembled in one H3-H4 heterotetramer and two H2A-H2B heterodimers. The octamer wraps approximately 147 bp of DNA.</text>
</comment>
<comment type="similarity">
    <text evidence="4 12">Belongs to the histone H4 family.</text>
</comment>
<dbReference type="RefSeq" id="XP_025569348.1">
    <property type="nucleotide sequence ID" value="XM_025721823.1"/>
</dbReference>
<keyword evidence="11 12" id="KW-0544">Nucleosome core</keyword>
<dbReference type="PROSITE" id="PS51159">
    <property type="entry name" value="CBM21"/>
    <property type="match status" value="1"/>
</dbReference>
<evidence type="ECO:0000256" key="7">
    <source>
        <dbReference type="ARBA" id="ARBA00022481"/>
    </source>
</evidence>
<dbReference type="Gene3D" id="1.10.20.10">
    <property type="entry name" value="Histone, subunit A"/>
    <property type="match status" value="1"/>
</dbReference>
<dbReference type="SUPFAM" id="SSF47113">
    <property type="entry name" value="Histone-fold"/>
    <property type="match status" value="1"/>
</dbReference>
<comment type="function">
    <text evidence="1 12">Core component of nucleosome. Nucleosomes wrap and compact DNA into chromatin, limiting DNA accessibility to the cellular machineries which require DNA as a template. Histones thereby play a central role in transcription regulation, DNA repair, DNA replication and chromosomal stability. DNA accessibility is regulated via a complex set of post-translational modifications of histones, also called histone code, and nucleosome remodeling.</text>
</comment>
<sequence>MPYTAPLKTSPSAQDIERPELTPQSCPSSPTAVVPHNPRQHLPRSYSSTSYVRRHRRSPSNSKVFVFPGPDGPSKVDHDIDPHASIRKSPPPLSDAVIPPGALISPPESAPNSSDDELPYSPQDGLQLEKLEAAVRSIEQRRVSSPERKSPELQPSSSMTAMAGGPVQPPRLPLSREARKISHSRSATETSIDRKQDEALTSSPEESDRDDEPLVRHPMVRKKSGELVRPALRPPSARRRPSSMPGTPTYSKAVHFDAQLEHIRHFLQLDKPQAVSADTSPVEDYGAAEEFPFRRGHRDEPSFEWELRLSNFPKDIAARAKQRVRLERLYLSTDKNTMIGVVGVANLAFHKHVAARFTLDHWKTVSEVSAEYNDDARRKHAQDAYDRFTFNIRLDDQTNLEKKTMFVCIRYNVAGEEFWDNNNSQNYQINFHKISKGKPEARSPSSPQPRPALPRSRSFAGSNSRPHSMPPSFDALAEMDKYISFGSPPAGGKEKPLAGDDDDPHDVETVAPIRRDKQNHQAFGNRYDFEASLSAAMRTKPTHDRTTLTARAKSKAPSHGGPVQAPEKKMIPREENAPLSKNNPPTGPSDQHKPSTLISGKPHRESSIYKELVDKYCFFGSGPNFPDDADGPATACGKGGKGLGKGGAKRHRKILRDNIQGITKPAIRRLARRGGVKRISAMIYEETRGVLKSFLESVIRDAVTYTEHAKRKTVTSLDVVYALKRQGRTLYGFGG</sequence>
<evidence type="ECO:0000259" key="14">
    <source>
        <dbReference type="PROSITE" id="PS51159"/>
    </source>
</evidence>
<evidence type="ECO:0000256" key="1">
    <source>
        <dbReference type="ARBA" id="ARBA00002001"/>
    </source>
</evidence>
<dbReference type="EMBL" id="KZ824507">
    <property type="protein sequence ID" value="RAK95020.1"/>
    <property type="molecule type" value="Genomic_DNA"/>
</dbReference>
<dbReference type="InterPro" id="IPR035425">
    <property type="entry name" value="CENP-T/H4_C"/>
</dbReference>